<dbReference type="STRING" id="1005928.SAMN04487859_1291"/>
<evidence type="ECO:0000313" key="1">
    <source>
        <dbReference type="EMBL" id="SFO34092.1"/>
    </source>
</evidence>
<dbReference type="EMBL" id="FOVP01000029">
    <property type="protein sequence ID" value="SFO34092.1"/>
    <property type="molecule type" value="Genomic_DNA"/>
</dbReference>
<dbReference type="Proteomes" id="UP000198599">
    <property type="component" value="Unassembled WGS sequence"/>
</dbReference>
<organism evidence="1 2">
    <name type="scientific">Roseovarius lutimaris</name>
    <dbReference type="NCBI Taxonomy" id="1005928"/>
    <lineage>
        <taxon>Bacteria</taxon>
        <taxon>Pseudomonadati</taxon>
        <taxon>Pseudomonadota</taxon>
        <taxon>Alphaproteobacteria</taxon>
        <taxon>Rhodobacterales</taxon>
        <taxon>Roseobacteraceae</taxon>
        <taxon>Roseovarius</taxon>
    </lineage>
</organism>
<reference evidence="2" key="1">
    <citation type="submission" date="2016-10" db="EMBL/GenBank/DDBJ databases">
        <authorList>
            <person name="Varghese N."/>
            <person name="Submissions S."/>
        </authorList>
    </citation>
    <scope>NUCLEOTIDE SEQUENCE [LARGE SCALE GENOMIC DNA]</scope>
    <source>
        <strain evidence="2">DSM 28463</strain>
    </source>
</reference>
<dbReference type="AlphaFoldDB" id="A0A1I5GDN8"/>
<proteinExistence type="predicted"/>
<accession>A0A1I5GDN8</accession>
<gene>
    <name evidence="1" type="ORF">SAMN04487859_1291</name>
</gene>
<protein>
    <submittedName>
        <fullName evidence="1">Uncharacterized protein</fullName>
    </submittedName>
</protein>
<sequence length="226" mass="25647">KDTQAKADALRDELIARTAEKEALSEEIDALRTAQDERLEDLAALGKELESQGKRLVHERERRQNETAALGNLLGQTRQQISEAQAAVKQKSDELHHEHQKRHILEALAITKGEINAALMAPFFIRRHQRAHNKLKEDLRLISASGLFEADWYVQCYPDVAQAKGGPLRHFVRYGAYELRNPGPEFDSLRYHLANPDVTAHGMAALMHYVRSGKSEGRQVFRVEQP</sequence>
<name>A0A1I5GDN8_9RHOB</name>
<evidence type="ECO:0000313" key="2">
    <source>
        <dbReference type="Proteomes" id="UP000198599"/>
    </source>
</evidence>
<feature type="non-terminal residue" evidence="1">
    <location>
        <position position="1"/>
    </location>
</feature>
<keyword evidence="2" id="KW-1185">Reference proteome</keyword>